<dbReference type="GO" id="GO:0004803">
    <property type="term" value="F:transposase activity"/>
    <property type="evidence" value="ECO:0007669"/>
    <property type="project" value="TreeGrafter"/>
</dbReference>
<protein>
    <submittedName>
        <fullName evidence="2">Helix-turn-helix domain-containing protein</fullName>
    </submittedName>
</protein>
<evidence type="ECO:0000313" key="3">
    <source>
        <dbReference type="Proteomes" id="UP000198417"/>
    </source>
</evidence>
<sequence length="140" mass="15680">MAHTELGLRERRMIEDMLNAKMSVDEIAAEIGRHRSTVYREIKRNRFIDDELPDLNGYYGMTAQGTAVNRRARRRKLVRFVDLRNDLPSAGPSSITRVRCFQTGGVVGRFGQARRARSREIAQASGALRAASGSRAMSVA</sequence>
<dbReference type="EMBL" id="FZNN01000051">
    <property type="protein sequence ID" value="SNR88557.1"/>
    <property type="molecule type" value="Genomic_DNA"/>
</dbReference>
<dbReference type="GO" id="GO:0032196">
    <property type="term" value="P:transposition"/>
    <property type="evidence" value="ECO:0007669"/>
    <property type="project" value="TreeGrafter"/>
</dbReference>
<dbReference type="PANTHER" id="PTHR10948">
    <property type="entry name" value="TRANSPOSASE"/>
    <property type="match status" value="1"/>
</dbReference>
<dbReference type="InterPro" id="IPR051917">
    <property type="entry name" value="Transposase-Integrase"/>
</dbReference>
<proteinExistence type="predicted"/>
<dbReference type="Proteomes" id="UP000198417">
    <property type="component" value="Unassembled WGS sequence"/>
</dbReference>
<evidence type="ECO:0000259" key="1">
    <source>
        <dbReference type="Pfam" id="PF13936"/>
    </source>
</evidence>
<dbReference type="PANTHER" id="PTHR10948:SF23">
    <property type="entry name" value="TRANSPOSASE INSI FOR INSERTION SEQUENCE ELEMENT IS30A-RELATED"/>
    <property type="match status" value="1"/>
</dbReference>
<dbReference type="Pfam" id="PF13936">
    <property type="entry name" value="HTH_38"/>
    <property type="match status" value="1"/>
</dbReference>
<gene>
    <name evidence="2" type="ORF">SAMN06265370_1513</name>
</gene>
<feature type="domain" description="Transposase IS30-like HTH" evidence="1">
    <location>
        <begin position="5"/>
        <end position="45"/>
    </location>
</feature>
<dbReference type="AlphaFoldDB" id="A0A238ZYT8"/>
<dbReference type="InterPro" id="IPR025246">
    <property type="entry name" value="IS30-like_HTH"/>
</dbReference>
<dbReference type="Gene3D" id="1.10.10.60">
    <property type="entry name" value="Homeodomain-like"/>
    <property type="match status" value="1"/>
</dbReference>
<accession>A0A238ZYT8</accession>
<evidence type="ECO:0000313" key="2">
    <source>
        <dbReference type="EMBL" id="SNR88557.1"/>
    </source>
</evidence>
<name>A0A238ZYT8_9RHOB</name>
<reference evidence="2 3" key="1">
    <citation type="submission" date="2017-06" db="EMBL/GenBank/DDBJ databases">
        <authorList>
            <person name="Kim H.J."/>
            <person name="Triplett B.A."/>
        </authorList>
    </citation>
    <scope>NUCLEOTIDE SEQUENCE [LARGE SCALE GENOMIC DNA]</scope>
    <source>
        <strain evidence="2 3">DSM 29052</strain>
    </source>
</reference>
<dbReference type="GO" id="GO:0005829">
    <property type="term" value="C:cytosol"/>
    <property type="evidence" value="ECO:0007669"/>
    <property type="project" value="TreeGrafter"/>
</dbReference>
<organism evidence="2 3">
    <name type="scientific">Puniceibacterium sediminis</name>
    <dbReference type="NCBI Taxonomy" id="1608407"/>
    <lineage>
        <taxon>Bacteria</taxon>
        <taxon>Pseudomonadati</taxon>
        <taxon>Pseudomonadota</taxon>
        <taxon>Alphaproteobacteria</taxon>
        <taxon>Rhodobacterales</taxon>
        <taxon>Paracoccaceae</taxon>
        <taxon>Puniceibacterium</taxon>
    </lineage>
</organism>
<keyword evidence="3" id="KW-1185">Reference proteome</keyword>